<keyword evidence="3" id="KW-0479">Metal-binding</keyword>
<keyword evidence="7" id="KW-1185">Reference proteome</keyword>
<dbReference type="InterPro" id="IPR005255">
    <property type="entry name" value="PdxA_fam"/>
</dbReference>
<dbReference type="EMBL" id="JBHUCX010000095">
    <property type="protein sequence ID" value="MFD1677577.1"/>
    <property type="molecule type" value="Genomic_DNA"/>
</dbReference>
<comment type="caution">
    <text evidence="6">The sequence shown here is derived from an EMBL/GenBank/DDBJ whole genome shotgun (WGS) entry which is preliminary data.</text>
</comment>
<proteinExistence type="inferred from homology"/>
<evidence type="ECO:0000256" key="4">
    <source>
        <dbReference type="ARBA" id="ARBA00023002"/>
    </source>
</evidence>
<dbReference type="Proteomes" id="UP001597079">
    <property type="component" value="Unassembled WGS sequence"/>
</dbReference>
<dbReference type="RefSeq" id="WP_377945490.1">
    <property type="nucleotide sequence ID" value="NZ_JBHUCX010000095.1"/>
</dbReference>
<evidence type="ECO:0000256" key="5">
    <source>
        <dbReference type="ARBA" id="ARBA00023027"/>
    </source>
</evidence>
<evidence type="ECO:0000313" key="6">
    <source>
        <dbReference type="EMBL" id="MFD1677577.1"/>
    </source>
</evidence>
<evidence type="ECO:0000256" key="3">
    <source>
        <dbReference type="ARBA" id="ARBA00022723"/>
    </source>
</evidence>
<comment type="similarity">
    <text evidence="2">Belongs to the PdxA family. PdxA2 subfamily.</text>
</comment>
<dbReference type="PANTHER" id="PTHR30004">
    <property type="entry name" value="4-HYDROXYTHREONINE-4-PHOSPHATE DEHYDROGENASE"/>
    <property type="match status" value="1"/>
</dbReference>
<dbReference type="NCBIfam" id="NF002992">
    <property type="entry name" value="PRK03743.1"/>
    <property type="match status" value="1"/>
</dbReference>
<evidence type="ECO:0000313" key="7">
    <source>
        <dbReference type="Proteomes" id="UP001597079"/>
    </source>
</evidence>
<dbReference type="NCBIfam" id="TIGR00557">
    <property type="entry name" value="pdxA"/>
    <property type="match status" value="1"/>
</dbReference>
<accession>A0ABW4JMY7</accession>
<sequence length="347" mass="36728">MTKRPILALTMGDPAGIGPEISAKAVLDEQVHRTSRSFIIGDTGVIRKALQCAGLSAEIHPITTPDEGLYQQGTIDVLHLGLADENQVQYGQIQAECGAAAFGYVKKSIELALDGLVDAVVTAPVNKESLQAAKVPYIGHTEMFADMTGAKEEMTMFSILSLKIFFLTRHVSLAQACQMITQERVFAGIKKTIEALKQLGLDSPRLAVAGLNPHAGEHGLFGREEVDAIAPAVEQAVASGLNVTGPVPADSVFHMGRIGRFDAVLSLYHDQGHIAAKMMDFERTVSVTLGLPILRTSVDHGTAFDIAGQGIASAISMIEATRVAAEYANAGVKLTSTQAERIAGGGK</sequence>
<protein>
    <submittedName>
        <fullName evidence="6">4-hydroxythreonine-4-phosphate dehydrogenase PdxA</fullName>
    </submittedName>
</protein>
<comment type="cofactor">
    <cofactor evidence="1">
        <name>a divalent metal cation</name>
        <dbReference type="ChEBI" id="CHEBI:60240"/>
    </cofactor>
</comment>
<dbReference type="SUPFAM" id="SSF53659">
    <property type="entry name" value="Isocitrate/Isopropylmalate dehydrogenase-like"/>
    <property type="match status" value="1"/>
</dbReference>
<evidence type="ECO:0000256" key="2">
    <source>
        <dbReference type="ARBA" id="ARBA00009464"/>
    </source>
</evidence>
<organism evidence="6 7">
    <name type="scientific">Alicyclobacillus fodiniaquatilis</name>
    <dbReference type="NCBI Taxonomy" id="1661150"/>
    <lineage>
        <taxon>Bacteria</taxon>
        <taxon>Bacillati</taxon>
        <taxon>Bacillota</taxon>
        <taxon>Bacilli</taxon>
        <taxon>Bacillales</taxon>
        <taxon>Alicyclobacillaceae</taxon>
        <taxon>Alicyclobacillus</taxon>
    </lineage>
</organism>
<reference evidence="7" key="1">
    <citation type="journal article" date="2019" name="Int. J. Syst. Evol. Microbiol.">
        <title>The Global Catalogue of Microorganisms (GCM) 10K type strain sequencing project: providing services to taxonomists for standard genome sequencing and annotation.</title>
        <authorList>
            <consortium name="The Broad Institute Genomics Platform"/>
            <consortium name="The Broad Institute Genome Sequencing Center for Infectious Disease"/>
            <person name="Wu L."/>
            <person name="Ma J."/>
        </authorList>
    </citation>
    <scope>NUCLEOTIDE SEQUENCE [LARGE SCALE GENOMIC DNA]</scope>
    <source>
        <strain evidence="7">CGMCC 1.12286</strain>
    </source>
</reference>
<keyword evidence="5" id="KW-0520">NAD</keyword>
<evidence type="ECO:0000256" key="1">
    <source>
        <dbReference type="ARBA" id="ARBA00001968"/>
    </source>
</evidence>
<gene>
    <name evidence="6" type="primary">pdxA</name>
    <name evidence="6" type="ORF">ACFSB2_23220</name>
</gene>
<dbReference type="Pfam" id="PF04166">
    <property type="entry name" value="PdxA"/>
    <property type="match status" value="1"/>
</dbReference>
<dbReference type="PANTHER" id="PTHR30004:SF6">
    <property type="entry name" value="D-THREONATE 4-PHOSPHATE DEHYDROGENASE"/>
    <property type="match status" value="1"/>
</dbReference>
<keyword evidence="4" id="KW-0560">Oxidoreductase</keyword>
<dbReference type="Gene3D" id="3.40.718.10">
    <property type="entry name" value="Isopropylmalate Dehydrogenase"/>
    <property type="match status" value="1"/>
</dbReference>
<name>A0ABW4JMY7_9BACL</name>